<evidence type="ECO:0000256" key="1">
    <source>
        <dbReference type="SAM" id="Phobius"/>
    </source>
</evidence>
<evidence type="ECO:0000313" key="3">
    <source>
        <dbReference type="Proteomes" id="UP001530400"/>
    </source>
</evidence>
<feature type="transmembrane region" description="Helical" evidence="1">
    <location>
        <begin position="370"/>
        <end position="391"/>
    </location>
</feature>
<keyword evidence="3" id="KW-1185">Reference proteome</keyword>
<feature type="transmembrane region" description="Helical" evidence="1">
    <location>
        <begin position="329"/>
        <end position="349"/>
    </location>
</feature>
<feature type="transmembrane region" description="Helical" evidence="1">
    <location>
        <begin position="29"/>
        <end position="50"/>
    </location>
</feature>
<feature type="transmembrane region" description="Helical" evidence="1">
    <location>
        <begin position="238"/>
        <end position="259"/>
    </location>
</feature>
<feature type="transmembrane region" description="Helical" evidence="1">
    <location>
        <begin position="403"/>
        <end position="422"/>
    </location>
</feature>
<keyword evidence="1" id="KW-0472">Membrane</keyword>
<dbReference type="AlphaFoldDB" id="A0ABD3QF50"/>
<reference evidence="2 3" key="1">
    <citation type="submission" date="2024-10" db="EMBL/GenBank/DDBJ databases">
        <title>Updated reference genomes for cyclostephanoid diatoms.</title>
        <authorList>
            <person name="Roberts W.R."/>
            <person name="Alverson A.J."/>
        </authorList>
    </citation>
    <scope>NUCLEOTIDE SEQUENCE [LARGE SCALE GENOMIC DNA]</scope>
    <source>
        <strain evidence="2 3">AJA010-31</strain>
    </source>
</reference>
<protein>
    <submittedName>
        <fullName evidence="2">Uncharacterized protein</fullName>
    </submittedName>
</protein>
<gene>
    <name evidence="2" type="ORF">ACHAWO_012001</name>
</gene>
<proteinExistence type="predicted"/>
<accession>A0ABD3QF50</accession>
<keyword evidence="1" id="KW-0812">Transmembrane</keyword>
<evidence type="ECO:0000313" key="2">
    <source>
        <dbReference type="EMBL" id="KAL3798757.1"/>
    </source>
</evidence>
<name>A0ABD3QF50_9STRA</name>
<dbReference type="Proteomes" id="UP001530400">
    <property type="component" value="Unassembled WGS sequence"/>
</dbReference>
<comment type="caution">
    <text evidence="2">The sequence shown here is derived from an EMBL/GenBank/DDBJ whole genome shotgun (WGS) entry which is preliminary data.</text>
</comment>
<organism evidence="2 3">
    <name type="scientific">Cyclotella atomus</name>
    <dbReference type="NCBI Taxonomy" id="382360"/>
    <lineage>
        <taxon>Eukaryota</taxon>
        <taxon>Sar</taxon>
        <taxon>Stramenopiles</taxon>
        <taxon>Ochrophyta</taxon>
        <taxon>Bacillariophyta</taxon>
        <taxon>Coscinodiscophyceae</taxon>
        <taxon>Thalassiosirophycidae</taxon>
        <taxon>Stephanodiscales</taxon>
        <taxon>Stephanodiscaceae</taxon>
        <taxon>Cyclotella</taxon>
    </lineage>
</organism>
<dbReference type="EMBL" id="JALLPJ020000204">
    <property type="protein sequence ID" value="KAL3798757.1"/>
    <property type="molecule type" value="Genomic_DNA"/>
</dbReference>
<sequence length="449" mass="51551">MSKGRNTSNGMTVSFESKELERFHRCRRIIVSTYVLHWTIVLVILTYGMLQNGGDRKFVPVDPKGLVTLVQNELDQDFGEASCLKAYVDVHSLSIKDDIAFVCCTKQGPYTLGAALPDLKQYQSKLCDPRVPYFNVSMQILPFSKRLTRFPEAWILPLLPILIRLVYQLMSSIIILLKPVTQRSNRIKSPSIGSGLSSSSSSTVLEKVTLTTSGPSAIGPNTNATPQHERIRVTFQRALFYFILLNIRGWGLYIGANAIEDYAIVPWLTGNKVISPLRTDSVSDVEHNIQSSNHDCWYEDVLKAHHRNEMESKFYSDCYGRPFDFSDHIVLFLAHYLPIFVMESIYCWMFPFWVSTQQQSRNLRWFTSRACNALCNLMFLYMHVIVLHATYQTTAYFHTSAEIIVGYIITWILQLPVFYLLCYEKWSILRQFVGLPNDVLKESRRGKAM</sequence>
<keyword evidence="1" id="KW-1133">Transmembrane helix</keyword>
<feature type="transmembrane region" description="Helical" evidence="1">
    <location>
        <begin position="154"/>
        <end position="177"/>
    </location>
</feature>